<evidence type="ECO:0000313" key="2">
    <source>
        <dbReference type="Proteomes" id="UP000001213"/>
    </source>
</evidence>
<proteinExistence type="predicted"/>
<reference evidence="2" key="1">
    <citation type="submission" date="2010-03" db="EMBL/GenBank/DDBJ databases">
        <title>The complete chromosome of Tsukamurella paurometabola DSM 20162.</title>
        <authorList>
            <consortium name="US DOE Joint Genome Institute (JGI-PGF)"/>
            <person name="Lucas S."/>
            <person name="Copeland A."/>
            <person name="Lapidus A."/>
            <person name="Glavina del Rio T."/>
            <person name="Dalin E."/>
            <person name="Tice H."/>
            <person name="Bruce D."/>
            <person name="Goodwin L."/>
            <person name="Pitluck S."/>
            <person name="Kyrpides N."/>
            <person name="Mavromatis K."/>
            <person name="Ivanova N."/>
            <person name="Mikhailova N."/>
            <person name="Munk A.C."/>
            <person name="Brettin T."/>
            <person name="Detter J.C."/>
            <person name="Tapia R."/>
            <person name="Han C."/>
            <person name="Larimer F."/>
            <person name="Land M."/>
            <person name="Hauser L."/>
            <person name="Markowitz V."/>
            <person name="Cheng J.-F."/>
            <person name="Hugenholtz P."/>
            <person name="Woyke T."/>
            <person name="Wu D."/>
            <person name="Jando M."/>
            <person name="Brambilla E."/>
            <person name="Klenk H.-P."/>
            <person name="Eisen J.A."/>
        </authorList>
    </citation>
    <scope>NUCLEOTIDE SEQUENCE [LARGE SCALE GENOMIC DNA]</scope>
    <source>
        <strain evidence="2">ATCC 8368 / DSM 20162 / CCUG 35730 / CIP 100753 / JCM 10117 / KCTC 9821 / NBRC 16120 / NCIMB 702349 / NCTC 13040</strain>
    </source>
</reference>
<dbReference type="STRING" id="521096.Tpau_0241"/>
<evidence type="ECO:0000313" key="1">
    <source>
        <dbReference type="EMBL" id="ADG76891.1"/>
    </source>
</evidence>
<dbReference type="KEGG" id="tpr:Tpau_0241"/>
<name>D5UQQ8_TSUPD</name>
<gene>
    <name evidence="1" type="ordered locus">Tpau_0241</name>
</gene>
<dbReference type="AlphaFoldDB" id="D5UQQ8"/>
<protein>
    <submittedName>
        <fullName evidence="1">Uncharacterized protein</fullName>
    </submittedName>
</protein>
<dbReference type="HOGENOM" id="CLU_3223480_0_0_11"/>
<accession>D5UQQ8</accession>
<dbReference type="EMBL" id="CP001966">
    <property type="protein sequence ID" value="ADG76891.1"/>
    <property type="molecule type" value="Genomic_DNA"/>
</dbReference>
<dbReference type="Proteomes" id="UP000001213">
    <property type="component" value="Chromosome"/>
</dbReference>
<organism evidence="1 2">
    <name type="scientific">Tsukamurella paurometabola (strain ATCC 8368 / DSM 20162 / CCUG 35730 / CIP 100753 / JCM 10117 / KCTC 9821 / NBRC 16120 / NCIMB 702349 / NCTC 13040)</name>
    <name type="common">Corynebacterium paurometabolum</name>
    <dbReference type="NCBI Taxonomy" id="521096"/>
    <lineage>
        <taxon>Bacteria</taxon>
        <taxon>Bacillati</taxon>
        <taxon>Actinomycetota</taxon>
        <taxon>Actinomycetes</taxon>
        <taxon>Mycobacteriales</taxon>
        <taxon>Tsukamurellaceae</taxon>
        <taxon>Tsukamurella</taxon>
    </lineage>
</organism>
<sequence length="44" mass="4815">MWRLVLSAAAEKKACQQAEESSAESASTPDFVVPHDAIPLFLLR</sequence>
<keyword evidence="2" id="KW-1185">Reference proteome</keyword>
<reference evidence="1 2" key="2">
    <citation type="journal article" date="2011" name="Stand. Genomic Sci.">
        <title>Complete genome sequence of Tsukamurella paurometabola type strain (no. 33).</title>
        <authorList>
            <person name="Munk A.C."/>
            <person name="Lapidus A."/>
            <person name="Lucas S."/>
            <person name="Nolan M."/>
            <person name="Tice H."/>
            <person name="Cheng J.F."/>
            <person name="Del Rio T.G."/>
            <person name="Goodwin L."/>
            <person name="Pitluck S."/>
            <person name="Liolios K."/>
            <person name="Huntemann M."/>
            <person name="Ivanova N."/>
            <person name="Mavromatis K."/>
            <person name="Mikhailova N."/>
            <person name="Pati A."/>
            <person name="Chen A."/>
            <person name="Palaniappan K."/>
            <person name="Tapia R."/>
            <person name="Han C."/>
            <person name="Land M."/>
            <person name="Hauser L."/>
            <person name="Chang Y.J."/>
            <person name="Jeffries C.D."/>
            <person name="Brettin T."/>
            <person name="Yasawong M."/>
            <person name="Brambilla E.M."/>
            <person name="Rohde M."/>
            <person name="Sikorski J."/>
            <person name="Goker M."/>
            <person name="Detter J.C."/>
            <person name="Woyke T."/>
            <person name="Bristow J."/>
            <person name="Eisen J.A."/>
            <person name="Markowitz V."/>
            <person name="Hugenholtz P."/>
            <person name="Kyrpides N.C."/>
            <person name="Klenk H.P."/>
        </authorList>
    </citation>
    <scope>NUCLEOTIDE SEQUENCE [LARGE SCALE GENOMIC DNA]</scope>
    <source>
        <strain evidence="2">ATCC 8368 / DSM 20162 / CCUG 35730 / CIP 100753 / JCM 10117 / KCTC 9821 / NBRC 16120 / NCIMB 702349 / NCTC 13040</strain>
    </source>
</reference>